<comment type="function">
    <text evidence="4">ATP-dependent carboxylate-amine ligase which exhibits weak glutamate--cysteine ligase activity.</text>
</comment>
<dbReference type="GO" id="GO:0042398">
    <property type="term" value="P:modified amino acid biosynthetic process"/>
    <property type="evidence" value="ECO:0007669"/>
    <property type="project" value="InterPro"/>
</dbReference>
<evidence type="ECO:0000313" key="6">
    <source>
        <dbReference type="Proteomes" id="UP000216339"/>
    </source>
</evidence>
<evidence type="ECO:0000256" key="4">
    <source>
        <dbReference type="HAMAP-Rule" id="MF_01609"/>
    </source>
</evidence>
<reference evidence="5 6" key="1">
    <citation type="submission" date="2016-11" db="EMBL/GenBank/DDBJ databases">
        <title>Study of marine rhodopsin-containing bacteria.</title>
        <authorList>
            <person name="Yoshizawa S."/>
            <person name="Kumagai Y."/>
            <person name="Kogure K."/>
        </authorList>
    </citation>
    <scope>NUCLEOTIDE SEQUENCE [LARGE SCALE GENOMIC DNA]</scope>
    <source>
        <strain evidence="5 6">SAORIC-28</strain>
    </source>
</reference>
<accession>A0A271J0I8</accession>
<comment type="catalytic activity">
    <reaction evidence="4">
        <text>L-cysteine + L-glutamate + ATP = gamma-L-glutamyl-L-cysteine + ADP + phosphate + H(+)</text>
        <dbReference type="Rhea" id="RHEA:13285"/>
        <dbReference type="ChEBI" id="CHEBI:15378"/>
        <dbReference type="ChEBI" id="CHEBI:29985"/>
        <dbReference type="ChEBI" id="CHEBI:30616"/>
        <dbReference type="ChEBI" id="CHEBI:35235"/>
        <dbReference type="ChEBI" id="CHEBI:43474"/>
        <dbReference type="ChEBI" id="CHEBI:58173"/>
        <dbReference type="ChEBI" id="CHEBI:456216"/>
        <dbReference type="EC" id="6.3.2.2"/>
    </reaction>
</comment>
<evidence type="ECO:0000256" key="1">
    <source>
        <dbReference type="ARBA" id="ARBA00022598"/>
    </source>
</evidence>
<dbReference type="EC" id="6.3.2.2" evidence="4"/>
<dbReference type="AlphaFoldDB" id="A0A271J0I8"/>
<dbReference type="InterPro" id="IPR014746">
    <property type="entry name" value="Gln_synth/guanido_kin_cat_dom"/>
</dbReference>
<comment type="similarity">
    <text evidence="4">Belongs to the glutamate--cysteine ligase type 2 family. YbdK subfamily.</text>
</comment>
<organism evidence="5 6">
    <name type="scientific">Rubrivirga marina</name>
    <dbReference type="NCBI Taxonomy" id="1196024"/>
    <lineage>
        <taxon>Bacteria</taxon>
        <taxon>Pseudomonadati</taxon>
        <taxon>Rhodothermota</taxon>
        <taxon>Rhodothermia</taxon>
        <taxon>Rhodothermales</taxon>
        <taxon>Rubricoccaceae</taxon>
        <taxon>Rubrivirga</taxon>
    </lineage>
</organism>
<dbReference type="OrthoDB" id="9769628at2"/>
<dbReference type="GO" id="GO:0005524">
    <property type="term" value="F:ATP binding"/>
    <property type="evidence" value="ECO:0007669"/>
    <property type="project" value="UniProtKB-KW"/>
</dbReference>
<dbReference type="EMBL" id="MQWD01000001">
    <property type="protein sequence ID" value="PAP76827.1"/>
    <property type="molecule type" value="Genomic_DNA"/>
</dbReference>
<evidence type="ECO:0000256" key="2">
    <source>
        <dbReference type="ARBA" id="ARBA00022741"/>
    </source>
</evidence>
<evidence type="ECO:0000256" key="3">
    <source>
        <dbReference type="ARBA" id="ARBA00022840"/>
    </source>
</evidence>
<keyword evidence="1 4" id="KW-0436">Ligase</keyword>
<keyword evidence="3 4" id="KW-0067">ATP-binding</keyword>
<dbReference type="HAMAP" id="MF_01609">
    <property type="entry name" value="Glu_cys_ligase_2"/>
    <property type="match status" value="1"/>
</dbReference>
<dbReference type="NCBIfam" id="NF010043">
    <property type="entry name" value="PRK13517.1-3"/>
    <property type="match status" value="1"/>
</dbReference>
<keyword evidence="2 4" id="KW-0547">Nucleotide-binding</keyword>
<dbReference type="SUPFAM" id="SSF55931">
    <property type="entry name" value="Glutamine synthetase/guanido kinase"/>
    <property type="match status" value="1"/>
</dbReference>
<gene>
    <name evidence="5" type="ORF">BSZ37_10480</name>
</gene>
<dbReference type="NCBIfam" id="TIGR02050">
    <property type="entry name" value="gshA_cyan_rel"/>
    <property type="match status" value="1"/>
</dbReference>
<dbReference type="Proteomes" id="UP000216339">
    <property type="component" value="Unassembled WGS sequence"/>
</dbReference>
<dbReference type="InterPro" id="IPR050141">
    <property type="entry name" value="GCL_type2/YbdK_subfam"/>
</dbReference>
<protein>
    <recommendedName>
        <fullName evidence="4">Putative glutamate--cysteine ligase 2</fullName>
        <ecNumber evidence="4">6.3.2.2</ecNumber>
    </recommendedName>
    <alternativeName>
        <fullName evidence="4">Gamma-glutamylcysteine synthetase 2</fullName>
        <shortName evidence="4">GCS 2</shortName>
        <shortName evidence="4">Gamma-GCS 2</shortName>
    </alternativeName>
</protein>
<evidence type="ECO:0000313" key="5">
    <source>
        <dbReference type="EMBL" id="PAP76827.1"/>
    </source>
</evidence>
<keyword evidence="6" id="KW-1185">Reference proteome</keyword>
<dbReference type="PANTHER" id="PTHR36510">
    <property type="entry name" value="GLUTAMATE--CYSTEINE LIGASE 2-RELATED"/>
    <property type="match status" value="1"/>
</dbReference>
<dbReference type="GO" id="GO:0004357">
    <property type="term" value="F:glutamate-cysteine ligase activity"/>
    <property type="evidence" value="ECO:0007669"/>
    <property type="project" value="UniProtKB-EC"/>
</dbReference>
<dbReference type="Pfam" id="PF04107">
    <property type="entry name" value="GCS2"/>
    <property type="match status" value="1"/>
</dbReference>
<comment type="caution">
    <text evidence="5">The sequence shown here is derived from an EMBL/GenBank/DDBJ whole genome shotgun (WGS) entry which is preliminary data.</text>
</comment>
<sequence length="389" mass="42911">MDLSTADALAPIPFTPSPNPTLGVEIELQIVDPVTFNLKQGSVELLDRLGGEHPKIKQELTQSTIEVITGICDNVAGCVTDLGGSLRELYDLGDELGLAFSSAGTHPFGQWRDQKIFPNDRYQNLVDKIQWPARRLLIYGLHVHVGISSGEKAIAVSNALASYLPHLLAVSASSPFVDFEDTGLASTRSKIFEGMPTAGLPYRLANYGEFQRFMNTLVRAKAIETIREIWWDIRPHPNFGTLEIRICDAPSTMHEVASLVALVQCLVVAIGERYEKGSPLQLLKPWILRENKWRAARHGLDADVICDNDGDHAPLRQQIPDLVAKLEPVAEQLNCLEELRGLHRVLEGGASYERQRRTMERSSRLPDVVAALSTELRESVLAAATPEAG</sequence>
<dbReference type="InterPro" id="IPR011793">
    <property type="entry name" value="YbdK"/>
</dbReference>
<name>A0A271J0I8_9BACT</name>
<proteinExistence type="inferred from homology"/>
<dbReference type="InterPro" id="IPR006336">
    <property type="entry name" value="GCS2"/>
</dbReference>
<dbReference type="PANTHER" id="PTHR36510:SF1">
    <property type="entry name" value="GLUTAMATE--CYSTEINE LIGASE 2-RELATED"/>
    <property type="match status" value="1"/>
</dbReference>
<dbReference type="Gene3D" id="3.30.590.20">
    <property type="match status" value="1"/>
</dbReference>